<accession>A0ABX8DCF1</accession>
<dbReference type="Proteomes" id="UP000676428">
    <property type="component" value="Chromosome"/>
</dbReference>
<proteinExistence type="predicted"/>
<gene>
    <name evidence="1" type="ORF">KHX94_13870</name>
</gene>
<name>A0ABX8DCF1_9GAMM</name>
<evidence type="ECO:0000313" key="1">
    <source>
        <dbReference type="EMBL" id="QVK22442.1"/>
    </source>
</evidence>
<dbReference type="RefSeq" id="WP_213681096.1">
    <property type="nucleotide sequence ID" value="NZ_CP074572.1"/>
</dbReference>
<reference evidence="1 2" key="1">
    <citation type="journal article" date="2012" name="Int. J. Syst. Evol. Microbiol.">
        <title>Shewanella dokdonensis sp. nov., isolated from seawater.</title>
        <authorList>
            <person name="Sung H.R."/>
            <person name="Yoon J.H."/>
            <person name="Ghim S.Y."/>
        </authorList>
    </citation>
    <scope>NUCLEOTIDE SEQUENCE [LARGE SCALE GENOMIC DNA]</scope>
    <source>
        <strain evidence="1 2">DSM 23626</strain>
    </source>
</reference>
<organism evidence="1 2">
    <name type="scientific">Shewanella dokdonensis</name>
    <dbReference type="NCBI Taxonomy" id="712036"/>
    <lineage>
        <taxon>Bacteria</taxon>
        <taxon>Pseudomonadati</taxon>
        <taxon>Pseudomonadota</taxon>
        <taxon>Gammaproteobacteria</taxon>
        <taxon>Alteromonadales</taxon>
        <taxon>Shewanellaceae</taxon>
        <taxon>Shewanella</taxon>
    </lineage>
</organism>
<evidence type="ECO:0000313" key="2">
    <source>
        <dbReference type="Proteomes" id="UP000676428"/>
    </source>
</evidence>
<dbReference type="EMBL" id="CP074572">
    <property type="protein sequence ID" value="QVK22442.1"/>
    <property type="molecule type" value="Genomic_DNA"/>
</dbReference>
<keyword evidence="2" id="KW-1185">Reference proteome</keyword>
<protein>
    <submittedName>
        <fullName evidence="1">Uncharacterized protein</fullName>
    </submittedName>
</protein>
<sequence length="50" mass="5731">MFDKHTPPQPFKYTVKLMLDPDNGYITMIDNREMDIGKADLAAGNSEMLR</sequence>